<dbReference type="EMBL" id="FRBU01000011">
    <property type="protein sequence ID" value="SHL65450.1"/>
    <property type="molecule type" value="Genomic_DNA"/>
</dbReference>
<dbReference type="STRING" id="69322.SAMN05443669_101122"/>
<proteinExistence type="predicted"/>
<evidence type="ECO:0000313" key="2">
    <source>
        <dbReference type="Proteomes" id="UP000184260"/>
    </source>
</evidence>
<sequence length="43" mass="5016">MIYKLIGTLLKMPIFDQNYYASEIYFNFTTVAHVLHSASLFTL</sequence>
<accession>A0A1M7CE21</accession>
<reference evidence="2" key="1">
    <citation type="submission" date="2016-11" db="EMBL/GenBank/DDBJ databases">
        <authorList>
            <person name="Varghese N."/>
            <person name="Submissions S."/>
        </authorList>
    </citation>
    <scope>NUCLEOTIDE SEQUENCE [LARGE SCALE GENOMIC DNA]</scope>
    <source>
        <strain evidence="2">DSM 3661</strain>
    </source>
</reference>
<evidence type="ECO:0000313" key="1">
    <source>
        <dbReference type="EMBL" id="SHL65450.1"/>
    </source>
</evidence>
<dbReference type="AlphaFoldDB" id="A0A1M7CE21"/>
<keyword evidence="2" id="KW-1185">Reference proteome</keyword>
<gene>
    <name evidence="1" type="ORF">SAMN05443669_101122</name>
</gene>
<protein>
    <submittedName>
        <fullName evidence="1">Uncharacterized protein</fullName>
    </submittedName>
</protein>
<dbReference type="Proteomes" id="UP000184260">
    <property type="component" value="Unassembled WGS sequence"/>
</dbReference>
<organism evidence="1 2">
    <name type="scientific">Flavobacterium xanthum</name>
    <dbReference type="NCBI Taxonomy" id="69322"/>
    <lineage>
        <taxon>Bacteria</taxon>
        <taxon>Pseudomonadati</taxon>
        <taxon>Bacteroidota</taxon>
        <taxon>Flavobacteriia</taxon>
        <taxon>Flavobacteriales</taxon>
        <taxon>Flavobacteriaceae</taxon>
        <taxon>Flavobacterium</taxon>
    </lineage>
</organism>
<name>A0A1M7CE21_9FLAO</name>